<evidence type="ECO:0000313" key="3">
    <source>
        <dbReference type="EMBL" id="CAF0835136.1"/>
    </source>
</evidence>
<protein>
    <submittedName>
        <fullName evidence="3">Uncharacterized protein</fullName>
    </submittedName>
</protein>
<name>A0A813VBH6_9BILA</name>
<dbReference type="EMBL" id="CAJOAY010000275">
    <property type="protein sequence ID" value="CAF3613424.1"/>
    <property type="molecule type" value="Genomic_DNA"/>
</dbReference>
<comment type="caution">
    <text evidence="3">The sequence shown here is derived from an EMBL/GenBank/DDBJ whole genome shotgun (WGS) entry which is preliminary data.</text>
</comment>
<dbReference type="EMBL" id="CAJOAZ010000153">
    <property type="protein sequence ID" value="CAF3555532.1"/>
    <property type="molecule type" value="Genomic_DNA"/>
</dbReference>
<gene>
    <name evidence="6" type="ORF">BJG266_LOCUS35779</name>
    <name evidence="2" type="ORF">IZO911_LOCUS7238</name>
    <name evidence="4" type="ORF">JYZ213_LOCUS13247</name>
    <name evidence="7" type="ORF">KXQ929_LOCUS2575</name>
    <name evidence="9" type="ORF">OKA104_LOCUS7242</name>
    <name evidence="8" type="ORF">OXD698_LOCUS4149</name>
    <name evidence="5" type="ORF">QVE165_LOCUS18799</name>
    <name evidence="3" type="ORF">VCS650_LOCUS5822</name>
</gene>
<feature type="compositionally biased region" description="Basic residues" evidence="1">
    <location>
        <begin position="1"/>
        <end position="13"/>
    </location>
</feature>
<evidence type="ECO:0000256" key="1">
    <source>
        <dbReference type="SAM" id="MobiDB-lite"/>
    </source>
</evidence>
<dbReference type="Proteomes" id="UP000663860">
    <property type="component" value="Unassembled WGS sequence"/>
</dbReference>
<organism evidence="3 11">
    <name type="scientific">Adineta steineri</name>
    <dbReference type="NCBI Taxonomy" id="433720"/>
    <lineage>
        <taxon>Eukaryota</taxon>
        <taxon>Metazoa</taxon>
        <taxon>Spiralia</taxon>
        <taxon>Gnathifera</taxon>
        <taxon>Rotifera</taxon>
        <taxon>Eurotatoria</taxon>
        <taxon>Bdelloidea</taxon>
        <taxon>Adinetida</taxon>
        <taxon>Adinetidae</taxon>
        <taxon>Adineta</taxon>
    </lineage>
</organism>
<dbReference type="Proteomes" id="UP000663832">
    <property type="component" value="Unassembled WGS sequence"/>
</dbReference>
<dbReference type="EMBL" id="CAJNOG010000105">
    <property type="protein sequence ID" value="CAF0950138.1"/>
    <property type="molecule type" value="Genomic_DNA"/>
</dbReference>
<dbReference type="Proteomes" id="UP000663844">
    <property type="component" value="Unassembled WGS sequence"/>
</dbReference>
<dbReference type="AlphaFoldDB" id="A0A813VBH6"/>
<feature type="region of interest" description="Disordered" evidence="1">
    <location>
        <begin position="1"/>
        <end position="24"/>
    </location>
</feature>
<evidence type="ECO:0000313" key="4">
    <source>
        <dbReference type="EMBL" id="CAF0950138.1"/>
    </source>
</evidence>
<feature type="region of interest" description="Disordered" evidence="1">
    <location>
        <begin position="58"/>
        <end position="109"/>
    </location>
</feature>
<evidence type="ECO:0000313" key="5">
    <source>
        <dbReference type="EMBL" id="CAF1073027.1"/>
    </source>
</evidence>
<dbReference type="EMBL" id="CAJOBB010000078">
    <property type="protein sequence ID" value="CAF3549463.1"/>
    <property type="molecule type" value="Genomic_DNA"/>
</dbReference>
<evidence type="ECO:0000313" key="7">
    <source>
        <dbReference type="EMBL" id="CAF3549463.1"/>
    </source>
</evidence>
<evidence type="ECO:0000313" key="2">
    <source>
        <dbReference type="EMBL" id="CAF0806816.1"/>
    </source>
</evidence>
<dbReference type="Proteomes" id="UP000663877">
    <property type="component" value="Unassembled WGS sequence"/>
</dbReference>
<evidence type="ECO:0000313" key="9">
    <source>
        <dbReference type="EMBL" id="CAF3613424.1"/>
    </source>
</evidence>
<dbReference type="Proteomes" id="UP000663868">
    <property type="component" value="Unassembled WGS sequence"/>
</dbReference>
<keyword evidence="10" id="KW-1185">Reference proteome</keyword>
<dbReference type="EMBL" id="CAJNON010000035">
    <property type="protein sequence ID" value="CAF0835136.1"/>
    <property type="molecule type" value="Genomic_DNA"/>
</dbReference>
<dbReference type="Proteomes" id="UP000663891">
    <property type="component" value="Unassembled WGS sequence"/>
</dbReference>
<dbReference type="EMBL" id="CAJNOE010000047">
    <property type="protein sequence ID" value="CAF0806816.1"/>
    <property type="molecule type" value="Genomic_DNA"/>
</dbReference>
<accession>A0A813VBH6</accession>
<sequence>MSSSVVRRHKIRKSPPQPLDRHLAEIGDSDGSVYINAGIDSTCCKKRGRTLHKLTNGIMVSSPSTKTTTTTKRTLKESSDDFASELSNDSSNDDQFDSINTRSCSHCGK</sequence>
<evidence type="ECO:0000313" key="6">
    <source>
        <dbReference type="EMBL" id="CAF1366269.1"/>
    </source>
</evidence>
<evidence type="ECO:0000313" key="8">
    <source>
        <dbReference type="EMBL" id="CAF3555532.1"/>
    </source>
</evidence>
<reference evidence="3" key="1">
    <citation type="submission" date="2021-02" db="EMBL/GenBank/DDBJ databases">
        <authorList>
            <person name="Nowell W R."/>
        </authorList>
    </citation>
    <scope>NUCLEOTIDE SEQUENCE</scope>
</reference>
<dbReference type="OrthoDB" id="10041878at2759"/>
<dbReference type="Proteomes" id="UP000663881">
    <property type="component" value="Unassembled WGS sequence"/>
</dbReference>
<dbReference type="Proteomes" id="UP000663845">
    <property type="component" value="Unassembled WGS sequence"/>
</dbReference>
<dbReference type="EMBL" id="CAJNOI010000952">
    <property type="protein sequence ID" value="CAF1366269.1"/>
    <property type="molecule type" value="Genomic_DNA"/>
</dbReference>
<evidence type="ECO:0000313" key="10">
    <source>
        <dbReference type="Proteomes" id="UP000663832"/>
    </source>
</evidence>
<dbReference type="EMBL" id="CAJNOM010000112">
    <property type="protein sequence ID" value="CAF1073027.1"/>
    <property type="molecule type" value="Genomic_DNA"/>
</dbReference>
<proteinExistence type="predicted"/>
<evidence type="ECO:0000313" key="11">
    <source>
        <dbReference type="Proteomes" id="UP000663891"/>
    </source>
</evidence>
<feature type="compositionally biased region" description="Low complexity" evidence="1">
    <location>
        <begin position="61"/>
        <end position="72"/>
    </location>
</feature>